<dbReference type="Proteomes" id="UP001500748">
    <property type="component" value="Unassembled WGS sequence"/>
</dbReference>
<proteinExistence type="predicted"/>
<organism evidence="1 2">
    <name type="scientific">Flavobacterium ginsengiterrae</name>
    <dbReference type="NCBI Taxonomy" id="871695"/>
    <lineage>
        <taxon>Bacteria</taxon>
        <taxon>Pseudomonadati</taxon>
        <taxon>Bacteroidota</taxon>
        <taxon>Flavobacteriia</taxon>
        <taxon>Flavobacteriales</taxon>
        <taxon>Flavobacteriaceae</taxon>
        <taxon>Flavobacterium</taxon>
    </lineage>
</organism>
<reference evidence="2" key="1">
    <citation type="journal article" date="2019" name="Int. J. Syst. Evol. Microbiol.">
        <title>The Global Catalogue of Microorganisms (GCM) 10K type strain sequencing project: providing services to taxonomists for standard genome sequencing and annotation.</title>
        <authorList>
            <consortium name="The Broad Institute Genomics Platform"/>
            <consortium name="The Broad Institute Genome Sequencing Center for Infectious Disease"/>
            <person name="Wu L."/>
            <person name="Ma J."/>
        </authorList>
    </citation>
    <scope>NUCLEOTIDE SEQUENCE [LARGE SCALE GENOMIC DNA]</scope>
    <source>
        <strain evidence="2">JCM 17337</strain>
    </source>
</reference>
<evidence type="ECO:0008006" key="3">
    <source>
        <dbReference type="Google" id="ProtNLM"/>
    </source>
</evidence>
<evidence type="ECO:0000313" key="2">
    <source>
        <dbReference type="Proteomes" id="UP001500748"/>
    </source>
</evidence>
<keyword evidence="2" id="KW-1185">Reference proteome</keyword>
<gene>
    <name evidence="1" type="ORF">GCM10022423_47290</name>
</gene>
<comment type="caution">
    <text evidence="1">The sequence shown here is derived from an EMBL/GenBank/DDBJ whole genome shotgun (WGS) entry which is preliminary data.</text>
</comment>
<evidence type="ECO:0000313" key="1">
    <source>
        <dbReference type="EMBL" id="GAA3784457.1"/>
    </source>
</evidence>
<name>A0ABP7HC24_9FLAO</name>
<dbReference type="EMBL" id="BAABDU010000011">
    <property type="protein sequence ID" value="GAA3784457.1"/>
    <property type="molecule type" value="Genomic_DNA"/>
</dbReference>
<protein>
    <recommendedName>
        <fullName evidence="3">Lipoprotein</fullName>
    </recommendedName>
</protein>
<accession>A0ABP7HC24</accession>
<sequence length="188" mass="21986">MLVSCNSAFNSKLSAENASHDTIYLNDDLKQRLEPVLENSKRINSIKKWAEIKSSNLMDTAEGGEAKLYYKNGKLEKITTHYLGETFQKITVYHLSNEKLSFVFDKFYQYNRPVFYDSIAMKSNNDTEFFDLKKAVITETRYYFLNDKLVHHTDSEDCGAPFDSEYLNELQKEIEDEFKRLKVISQEP</sequence>